<dbReference type="RefSeq" id="WP_237874541.1">
    <property type="nucleotide sequence ID" value="NZ_JAKLTR010000011.1"/>
</dbReference>
<keyword evidence="2" id="KW-0503">Monooxygenase</keyword>
<organism evidence="2 3">
    <name type="scientific">Terrimonas ginsenosidimutans</name>
    <dbReference type="NCBI Taxonomy" id="2908004"/>
    <lineage>
        <taxon>Bacteria</taxon>
        <taxon>Pseudomonadati</taxon>
        <taxon>Bacteroidota</taxon>
        <taxon>Chitinophagia</taxon>
        <taxon>Chitinophagales</taxon>
        <taxon>Chitinophagaceae</taxon>
        <taxon>Terrimonas</taxon>
    </lineage>
</organism>
<comment type="caution">
    <text evidence="2">The sequence shown here is derived from an EMBL/GenBank/DDBJ whole genome shotgun (WGS) entry which is preliminary data.</text>
</comment>
<dbReference type="InterPro" id="IPR050744">
    <property type="entry name" value="AI-2_Isomerase_LsrG"/>
</dbReference>
<accession>A0ABS9KUN6</accession>
<feature type="domain" description="ABM" evidence="1">
    <location>
        <begin position="6"/>
        <end position="98"/>
    </location>
</feature>
<keyword evidence="3" id="KW-1185">Reference proteome</keyword>
<dbReference type="Gene3D" id="3.30.70.100">
    <property type="match status" value="1"/>
</dbReference>
<proteinExistence type="predicted"/>
<evidence type="ECO:0000259" key="1">
    <source>
        <dbReference type="PROSITE" id="PS51725"/>
    </source>
</evidence>
<name>A0ABS9KUN6_9BACT</name>
<dbReference type="GO" id="GO:0004497">
    <property type="term" value="F:monooxygenase activity"/>
    <property type="evidence" value="ECO:0007669"/>
    <property type="project" value="UniProtKB-KW"/>
</dbReference>
<protein>
    <submittedName>
        <fullName evidence="2">Antibiotic biosynthesis monooxygenase</fullName>
    </submittedName>
</protein>
<keyword evidence="2" id="KW-0560">Oxidoreductase</keyword>
<dbReference type="SUPFAM" id="SSF54909">
    <property type="entry name" value="Dimeric alpha+beta barrel"/>
    <property type="match status" value="1"/>
</dbReference>
<gene>
    <name evidence="2" type="ORF">LZZ85_17025</name>
</gene>
<dbReference type="Pfam" id="PF03992">
    <property type="entry name" value="ABM"/>
    <property type="match status" value="1"/>
</dbReference>
<dbReference type="PANTHER" id="PTHR33336">
    <property type="entry name" value="QUINOL MONOOXYGENASE YGIN-RELATED"/>
    <property type="match status" value="1"/>
</dbReference>
<dbReference type="Proteomes" id="UP001165367">
    <property type="component" value="Unassembled WGS sequence"/>
</dbReference>
<evidence type="ECO:0000313" key="2">
    <source>
        <dbReference type="EMBL" id="MCG2616003.1"/>
    </source>
</evidence>
<dbReference type="EMBL" id="JAKLTR010000011">
    <property type="protein sequence ID" value="MCG2616003.1"/>
    <property type="molecule type" value="Genomic_DNA"/>
</dbReference>
<dbReference type="InterPro" id="IPR007138">
    <property type="entry name" value="ABM_dom"/>
</dbReference>
<sequence length="100" mass="11397">MNTNPIYVFAKWQVKPGRIDTVKALLAEVALKSREEKGNLFYNAYQGNADENTVMLAEAYADQTALDEHRNSAHFQKIVVEQIVPELENREVILSSQLNF</sequence>
<dbReference type="PANTHER" id="PTHR33336:SF3">
    <property type="entry name" value="ABM DOMAIN-CONTAINING PROTEIN"/>
    <property type="match status" value="1"/>
</dbReference>
<evidence type="ECO:0000313" key="3">
    <source>
        <dbReference type="Proteomes" id="UP001165367"/>
    </source>
</evidence>
<reference evidence="2" key="1">
    <citation type="submission" date="2022-01" db="EMBL/GenBank/DDBJ databases">
        <authorList>
            <person name="Jo J.-H."/>
            <person name="Im W.-T."/>
        </authorList>
    </citation>
    <scope>NUCLEOTIDE SEQUENCE</scope>
    <source>
        <strain evidence="2">NA20</strain>
    </source>
</reference>
<dbReference type="PROSITE" id="PS51725">
    <property type="entry name" value="ABM"/>
    <property type="match status" value="1"/>
</dbReference>
<dbReference type="InterPro" id="IPR011008">
    <property type="entry name" value="Dimeric_a/b-barrel"/>
</dbReference>